<keyword evidence="4" id="KW-1185">Reference proteome</keyword>
<gene>
    <name evidence="3" type="ORF">OXX778_LOCUS16937</name>
</gene>
<feature type="domain" description="Integrase catalytic" evidence="2">
    <location>
        <begin position="105"/>
        <end position="197"/>
    </location>
</feature>
<evidence type="ECO:0000256" key="1">
    <source>
        <dbReference type="SAM" id="MobiDB-lite"/>
    </source>
</evidence>
<proteinExistence type="predicted"/>
<dbReference type="InterPro" id="IPR001584">
    <property type="entry name" value="Integrase_cat-core"/>
</dbReference>
<evidence type="ECO:0000313" key="3">
    <source>
        <dbReference type="EMBL" id="CAF1011955.1"/>
    </source>
</evidence>
<evidence type="ECO:0000313" key="4">
    <source>
        <dbReference type="Proteomes" id="UP000663879"/>
    </source>
</evidence>
<dbReference type="PROSITE" id="PS50994">
    <property type="entry name" value="INTEGRASE"/>
    <property type="match status" value="1"/>
</dbReference>
<feature type="compositionally biased region" description="Basic residues" evidence="1">
    <location>
        <begin position="57"/>
        <end position="75"/>
    </location>
</feature>
<dbReference type="InterPro" id="IPR036397">
    <property type="entry name" value="RNaseH_sf"/>
</dbReference>
<dbReference type="AlphaFoldDB" id="A0A814HM05"/>
<dbReference type="OrthoDB" id="413122at2759"/>
<dbReference type="InterPro" id="IPR012337">
    <property type="entry name" value="RNaseH-like_sf"/>
</dbReference>
<feature type="compositionally biased region" description="Polar residues" evidence="1">
    <location>
        <begin position="249"/>
        <end position="259"/>
    </location>
</feature>
<dbReference type="PANTHER" id="PTHR37984:SF5">
    <property type="entry name" value="PROTEIN NYNRIN-LIKE"/>
    <property type="match status" value="1"/>
</dbReference>
<feature type="region of interest" description="Disordered" evidence="1">
    <location>
        <begin position="28"/>
        <end position="47"/>
    </location>
</feature>
<dbReference type="Gene3D" id="3.30.420.10">
    <property type="entry name" value="Ribonuclease H-like superfamily/Ribonuclease H"/>
    <property type="match status" value="1"/>
</dbReference>
<dbReference type="EMBL" id="CAJNOC010004166">
    <property type="protein sequence ID" value="CAF1011955.1"/>
    <property type="molecule type" value="Genomic_DNA"/>
</dbReference>
<feature type="region of interest" description="Disordered" evidence="1">
    <location>
        <begin position="239"/>
        <end position="259"/>
    </location>
</feature>
<dbReference type="PANTHER" id="PTHR37984">
    <property type="entry name" value="PROTEIN CBG26694"/>
    <property type="match status" value="1"/>
</dbReference>
<organism evidence="3 4">
    <name type="scientific">Brachionus calyciflorus</name>
    <dbReference type="NCBI Taxonomy" id="104777"/>
    <lineage>
        <taxon>Eukaryota</taxon>
        <taxon>Metazoa</taxon>
        <taxon>Spiralia</taxon>
        <taxon>Gnathifera</taxon>
        <taxon>Rotifera</taxon>
        <taxon>Eurotatoria</taxon>
        <taxon>Monogononta</taxon>
        <taxon>Pseudotrocha</taxon>
        <taxon>Ploima</taxon>
        <taxon>Brachionidae</taxon>
        <taxon>Brachionus</taxon>
    </lineage>
</organism>
<evidence type="ECO:0000259" key="2">
    <source>
        <dbReference type="PROSITE" id="PS50994"/>
    </source>
</evidence>
<protein>
    <recommendedName>
        <fullName evidence="2">Integrase catalytic domain-containing protein</fullName>
    </recommendedName>
</protein>
<name>A0A814HM05_9BILA</name>
<dbReference type="GO" id="GO:0003676">
    <property type="term" value="F:nucleic acid binding"/>
    <property type="evidence" value="ECO:0007669"/>
    <property type="project" value="InterPro"/>
</dbReference>
<reference evidence="3" key="1">
    <citation type="submission" date="2021-02" db="EMBL/GenBank/DDBJ databases">
        <authorList>
            <person name="Nowell W R."/>
        </authorList>
    </citation>
    <scope>NUCLEOTIDE SEQUENCE</scope>
    <source>
        <strain evidence="3">Ploen Becks lab</strain>
    </source>
</reference>
<dbReference type="SUPFAM" id="SSF53098">
    <property type="entry name" value="Ribonuclease H-like"/>
    <property type="match status" value="1"/>
</dbReference>
<comment type="caution">
    <text evidence="3">The sequence shown here is derived from an EMBL/GenBank/DDBJ whole genome shotgun (WGS) entry which is preliminary data.</text>
</comment>
<dbReference type="Proteomes" id="UP000663879">
    <property type="component" value="Unassembled WGS sequence"/>
</dbReference>
<sequence>MSEKPKNADIFFAGSKSGFNVKLRNKPYLHKHKKDQKYKSNHKHSKGHYINQCYKINNRRRSIEKKDKNNKRSKSERRDKSNYNKNAITVEDLTKTNDLLKYAGFILDKEVEVVFDIGASSSILRLNTAKTITSAYNPRTNGKTEIVNQTIVSALKKQSALDPENWNKYLPYVLTAYRTRKHSSTKFSPYEMFFGRKMNSIRSWEIKNGEDDESALIRWTAEIQKPKQEILQNAVQNLHKAQDKKENTQNKQKNLSYDF</sequence>
<feature type="region of interest" description="Disordered" evidence="1">
    <location>
        <begin position="57"/>
        <end position="83"/>
    </location>
</feature>
<dbReference type="InterPro" id="IPR050951">
    <property type="entry name" value="Retrovirus_Pol_polyprotein"/>
</dbReference>
<dbReference type="GO" id="GO:0015074">
    <property type="term" value="P:DNA integration"/>
    <property type="evidence" value="ECO:0007669"/>
    <property type="project" value="InterPro"/>
</dbReference>
<accession>A0A814HM05</accession>